<evidence type="ECO:0000313" key="12">
    <source>
        <dbReference type="Proteomes" id="UP000244910"/>
    </source>
</evidence>
<evidence type="ECO:0000256" key="5">
    <source>
        <dbReference type="ARBA" id="ARBA00022917"/>
    </source>
</evidence>
<organism evidence="11 12">
    <name type="scientific">Clostridium drakei</name>
    <dbReference type="NCBI Taxonomy" id="332101"/>
    <lineage>
        <taxon>Bacteria</taxon>
        <taxon>Bacillati</taxon>
        <taxon>Bacillota</taxon>
        <taxon>Clostridia</taxon>
        <taxon>Eubacteriales</taxon>
        <taxon>Clostridiaceae</taxon>
        <taxon>Clostridium</taxon>
    </lineage>
</organism>
<evidence type="ECO:0000256" key="2">
    <source>
        <dbReference type="ARBA" id="ARBA00022490"/>
    </source>
</evidence>
<dbReference type="FunFam" id="3.40.640.10:FF:000028">
    <property type="entry name" value="L-seryl-tRNA(Sec) selenium transferase"/>
    <property type="match status" value="1"/>
</dbReference>
<keyword evidence="5 8" id="KW-0648">Protein biosynthesis</keyword>
<reference evidence="12" key="1">
    <citation type="submission" date="2017-04" db="EMBL/GenBank/DDBJ databases">
        <authorList>
            <person name="Song Y."/>
            <person name="Cho B.-K."/>
        </authorList>
    </citation>
    <scope>NUCLEOTIDE SEQUENCE [LARGE SCALE GENOMIC DNA]</scope>
    <source>
        <strain evidence="12">SL1</strain>
    </source>
</reference>
<dbReference type="PANTHER" id="PTHR32328:SF0">
    <property type="entry name" value="L-SERYL-TRNA(SEC) SELENIUM TRANSFERASE"/>
    <property type="match status" value="1"/>
</dbReference>
<comment type="cofactor">
    <cofactor evidence="1 8 9">
        <name>pyridoxal 5'-phosphate</name>
        <dbReference type="ChEBI" id="CHEBI:597326"/>
    </cofactor>
</comment>
<dbReference type="EMBL" id="CP020953">
    <property type="protein sequence ID" value="AWI06655.1"/>
    <property type="molecule type" value="Genomic_DNA"/>
</dbReference>
<dbReference type="InterPro" id="IPR015421">
    <property type="entry name" value="PyrdxlP-dep_Trfase_major"/>
</dbReference>
<keyword evidence="4 8" id="KW-0663">Pyridoxal phosphate</keyword>
<feature type="modified residue" description="N6-(pyridoxal phosphate)lysine" evidence="8 9">
    <location>
        <position position="293"/>
    </location>
</feature>
<dbReference type="NCBIfam" id="TIGR00474">
    <property type="entry name" value="selA"/>
    <property type="match status" value="1"/>
</dbReference>
<dbReference type="SUPFAM" id="SSF53383">
    <property type="entry name" value="PLP-dependent transferases"/>
    <property type="match status" value="1"/>
</dbReference>
<comment type="catalytic activity">
    <reaction evidence="8">
        <text>L-seryl-tRNA(Sec) + selenophosphate + H(+) = L-selenocysteinyl-tRNA(Sec) + phosphate</text>
        <dbReference type="Rhea" id="RHEA:22728"/>
        <dbReference type="Rhea" id="RHEA-COMP:9742"/>
        <dbReference type="Rhea" id="RHEA-COMP:9743"/>
        <dbReference type="ChEBI" id="CHEBI:15378"/>
        <dbReference type="ChEBI" id="CHEBI:16144"/>
        <dbReference type="ChEBI" id="CHEBI:43474"/>
        <dbReference type="ChEBI" id="CHEBI:78533"/>
        <dbReference type="ChEBI" id="CHEBI:78573"/>
        <dbReference type="EC" id="2.9.1.1"/>
    </reaction>
</comment>
<dbReference type="InterPro" id="IPR025862">
    <property type="entry name" value="SelA_trans_N_dom"/>
</dbReference>
<evidence type="ECO:0000256" key="4">
    <source>
        <dbReference type="ARBA" id="ARBA00022898"/>
    </source>
</evidence>
<dbReference type="PANTHER" id="PTHR32328">
    <property type="entry name" value="L-SERYL-TRNA(SEC) SELENIUM TRANSFERASE"/>
    <property type="match status" value="1"/>
</dbReference>
<dbReference type="InterPro" id="IPR004534">
    <property type="entry name" value="SelA_trans"/>
</dbReference>
<evidence type="ECO:0000313" key="11">
    <source>
        <dbReference type="EMBL" id="AWI06655.1"/>
    </source>
</evidence>
<dbReference type="AlphaFoldDB" id="A0A2U8DW94"/>
<comment type="function">
    <text evidence="8">Converts seryl-tRNA(Sec) to selenocysteinyl-tRNA(Sec) required for selenoprotein biosynthesis.</text>
</comment>
<evidence type="ECO:0000256" key="1">
    <source>
        <dbReference type="ARBA" id="ARBA00001933"/>
    </source>
</evidence>
<dbReference type="KEGG" id="cdrk:B9W14_19880"/>
<comment type="subcellular location">
    <subcellularLocation>
        <location evidence="8">Cytoplasm</location>
    </subcellularLocation>
</comment>
<dbReference type="InterPro" id="IPR015424">
    <property type="entry name" value="PyrdxlP-dep_Trfase"/>
</dbReference>
<dbReference type="GO" id="GO:0004125">
    <property type="term" value="F:L-seryl-tRNA(Sec) selenium transferase activity"/>
    <property type="evidence" value="ECO:0007669"/>
    <property type="project" value="UniProtKB-UniRule"/>
</dbReference>
<dbReference type="InterPro" id="IPR018319">
    <property type="entry name" value="SelA-like"/>
</dbReference>
<dbReference type="GO" id="GO:0005737">
    <property type="term" value="C:cytoplasm"/>
    <property type="evidence" value="ECO:0007669"/>
    <property type="project" value="UniProtKB-SubCell"/>
</dbReference>
<dbReference type="Pfam" id="PF12390">
    <property type="entry name" value="Se-cys_synth_N"/>
    <property type="match status" value="1"/>
</dbReference>
<dbReference type="Proteomes" id="UP000244910">
    <property type="component" value="Chromosome"/>
</dbReference>
<evidence type="ECO:0000259" key="10">
    <source>
        <dbReference type="Pfam" id="PF12390"/>
    </source>
</evidence>
<dbReference type="GO" id="GO:0001717">
    <property type="term" value="P:conversion of seryl-tRNAsec to selenocys-tRNAsec"/>
    <property type="evidence" value="ECO:0007669"/>
    <property type="project" value="UniProtKB-UniRule"/>
</dbReference>
<dbReference type="EC" id="2.9.1.1" evidence="8"/>
<evidence type="ECO:0000256" key="8">
    <source>
        <dbReference type="HAMAP-Rule" id="MF_00423"/>
    </source>
</evidence>
<evidence type="ECO:0000256" key="9">
    <source>
        <dbReference type="PIRSR" id="PIRSR618319-50"/>
    </source>
</evidence>
<dbReference type="UniPathway" id="UPA00906">
    <property type="reaction ID" value="UER00896"/>
</dbReference>
<dbReference type="Pfam" id="PF03841">
    <property type="entry name" value="SelA"/>
    <property type="match status" value="1"/>
</dbReference>
<dbReference type="Gene3D" id="3.90.1150.180">
    <property type="match status" value="1"/>
</dbReference>
<feature type="domain" description="L-seryl-tRNA selenium transferase N-terminal" evidence="10">
    <location>
        <begin position="7"/>
        <end position="46"/>
    </location>
</feature>
<keyword evidence="3 8" id="KW-0808">Transferase</keyword>
<evidence type="ECO:0000256" key="3">
    <source>
        <dbReference type="ARBA" id="ARBA00022679"/>
    </source>
</evidence>
<gene>
    <name evidence="8" type="primary">selA</name>
    <name evidence="11" type="ORF">B9W14_19880</name>
</gene>
<evidence type="ECO:0000256" key="7">
    <source>
        <dbReference type="ARBA" id="ARBA00044507"/>
    </source>
</evidence>
<dbReference type="GO" id="GO:0001514">
    <property type="term" value="P:selenocysteine incorporation"/>
    <property type="evidence" value="ECO:0007669"/>
    <property type="project" value="UniProtKB-UniRule"/>
</dbReference>
<dbReference type="HAMAP" id="MF_00423">
    <property type="entry name" value="SelA"/>
    <property type="match status" value="1"/>
</dbReference>
<keyword evidence="6 8" id="KW-0711">Selenium</keyword>
<dbReference type="RefSeq" id="WP_032075334.1">
    <property type="nucleotide sequence ID" value="NZ_CP020953.1"/>
</dbReference>
<proteinExistence type="inferred from homology"/>
<comment type="pathway">
    <text evidence="8">Aminoacyl-tRNA biosynthesis; selenocysteinyl-tRNA(Sec) biosynthesis; selenocysteinyl-tRNA(Sec) from L-seryl-tRNA(Sec) (bacterial route): step 1/1.</text>
</comment>
<evidence type="ECO:0000256" key="6">
    <source>
        <dbReference type="ARBA" id="ARBA00023266"/>
    </source>
</evidence>
<accession>A0A2U8DW94</accession>
<dbReference type="OrthoDB" id="9787096at2"/>
<sequence>MGKKDLLRKLPKMDELLKEDIVIDRLNDTMRTLVIDSLRSSIDEYRESILKDKINDFEKEDILSKFQEILENSKEPNLKSVINATGVVIHTNLGRSILSKEAVENVIGVAANYNNLEYDLKKGQRGSRYSHVEELIKKVTGAEAALVVNNNAAAVMLVLNTLCKDKEAIVSRGQLVEIGGSFRVPDVMIFSGASLVEVGTTNRTHLYDYENNINENTGVLLKVHTSNFKILGFTEDVSLEELVALGKDKSIPVIEDIGSGTLVDFSKYNFVYEPTVQESIRRGVDVVTFSGDKMLGGPQAGIIVGKKEFVNKMKKNQLTRALRIDKMTLAALEGTIKYYLDEKEAIEKIPTLHMILSSKDEHKKRAYSLKRKLQNKSKEFKFSVEEDYSMVGGGSMPIEKIPTYVIKVKSNKYKPEELEVMLRKNKVPIIVRVSNDEVIMDVRTMFDEDFNTVAGTFSNF</sequence>
<keyword evidence="2 8" id="KW-0963">Cytoplasm</keyword>
<comment type="similarity">
    <text evidence="7 8">Belongs to the SelA family.</text>
</comment>
<dbReference type="Gene3D" id="3.40.640.10">
    <property type="entry name" value="Type I PLP-dependent aspartate aminotransferase-like (Major domain)"/>
    <property type="match status" value="1"/>
</dbReference>
<name>A0A2U8DW94_9CLOT</name>
<keyword evidence="12" id="KW-1185">Reference proteome</keyword>
<protein>
    <recommendedName>
        <fullName evidence="8">L-seryl-tRNA(Sec) selenium transferase</fullName>
        <ecNumber evidence="8">2.9.1.1</ecNumber>
    </recommendedName>
    <alternativeName>
        <fullName evidence="8">Selenocysteine synthase</fullName>
        <shortName evidence="8">Sec synthase</shortName>
    </alternativeName>
    <alternativeName>
        <fullName evidence="8">Selenocysteinyl-tRNA(Sec) synthase</fullName>
    </alternativeName>
</protein>